<reference evidence="2 3" key="1">
    <citation type="submission" date="2022-03" db="EMBL/GenBank/DDBJ databases">
        <title>Genome data of Colletotrichum spp.</title>
        <authorList>
            <person name="Utami Y.D."/>
            <person name="Hiruma K."/>
        </authorList>
    </citation>
    <scope>NUCLEOTIDE SEQUENCE [LARGE SCALE GENOMIC DNA]</scope>
    <source>
        <strain evidence="2 3">MAFF 239500</strain>
    </source>
</reference>
<dbReference type="Proteomes" id="UP001055115">
    <property type="component" value="Unassembled WGS sequence"/>
</dbReference>
<dbReference type="PANTHER" id="PTHR37577:SF1">
    <property type="entry name" value="INTEGRAL MEMBRANE PROTEIN"/>
    <property type="match status" value="1"/>
</dbReference>
<protein>
    <submittedName>
        <fullName evidence="2">Uncharacterized protein</fullName>
    </submittedName>
</protein>
<dbReference type="InterPro" id="IPR053018">
    <property type="entry name" value="Elsinochrome_Biosynth-Asso"/>
</dbReference>
<dbReference type="RefSeq" id="XP_049122802.1">
    <property type="nucleotide sequence ID" value="XM_049266845.1"/>
</dbReference>
<organism evidence="2 3">
    <name type="scientific">Colletotrichum spaethianum</name>
    <dbReference type="NCBI Taxonomy" id="700344"/>
    <lineage>
        <taxon>Eukaryota</taxon>
        <taxon>Fungi</taxon>
        <taxon>Dikarya</taxon>
        <taxon>Ascomycota</taxon>
        <taxon>Pezizomycotina</taxon>
        <taxon>Sordariomycetes</taxon>
        <taxon>Hypocreomycetidae</taxon>
        <taxon>Glomerellales</taxon>
        <taxon>Glomerellaceae</taxon>
        <taxon>Colletotrichum</taxon>
        <taxon>Colletotrichum spaethianum species complex</taxon>
    </lineage>
</organism>
<keyword evidence="1" id="KW-1133">Transmembrane helix</keyword>
<dbReference type="PANTHER" id="PTHR37577">
    <property type="entry name" value="INTEGRAL MEMBRANE PROTEIN"/>
    <property type="match status" value="1"/>
</dbReference>
<feature type="transmembrane region" description="Helical" evidence="1">
    <location>
        <begin position="381"/>
        <end position="401"/>
    </location>
</feature>
<feature type="transmembrane region" description="Helical" evidence="1">
    <location>
        <begin position="335"/>
        <end position="361"/>
    </location>
</feature>
<evidence type="ECO:0000256" key="1">
    <source>
        <dbReference type="SAM" id="Phobius"/>
    </source>
</evidence>
<keyword evidence="1" id="KW-0472">Membrane</keyword>
<dbReference type="AlphaFoldDB" id="A0AA37L9X7"/>
<proteinExistence type="predicted"/>
<comment type="caution">
    <text evidence="2">The sequence shown here is derived from an EMBL/GenBank/DDBJ whole genome shotgun (WGS) entry which is preliminary data.</text>
</comment>
<dbReference type="EMBL" id="BQXU01000001">
    <property type="protein sequence ID" value="GKT40452.1"/>
    <property type="molecule type" value="Genomic_DNA"/>
</dbReference>
<evidence type="ECO:0000313" key="3">
    <source>
        <dbReference type="Proteomes" id="UP001055115"/>
    </source>
</evidence>
<feature type="transmembrane region" description="Helical" evidence="1">
    <location>
        <begin position="63"/>
        <end position="86"/>
    </location>
</feature>
<feature type="transmembrane region" description="Helical" evidence="1">
    <location>
        <begin position="214"/>
        <end position="232"/>
    </location>
</feature>
<evidence type="ECO:0000313" key="2">
    <source>
        <dbReference type="EMBL" id="GKT40452.1"/>
    </source>
</evidence>
<feature type="transmembrane region" description="Helical" evidence="1">
    <location>
        <begin position="162"/>
        <end position="184"/>
    </location>
</feature>
<dbReference type="GeneID" id="73321435"/>
<gene>
    <name evidence="2" type="ORF">ColSpa_00633</name>
</gene>
<sequence>MDTYVGTAFMRAKNYDYPDAFVECLNSTDGTKSNLHVHEYSCIHFAFCSCPRMKPEPDIAGKGVIIAFTVTAFFTLCLAIFCLIVGRTNEARQSFNPIDRLARKHVSGPVRRFMFRIGMNPDLQSLVAYDLVNTFSDLQLVTGLAVLVGGIKELVDGTISTYHFMIVTDLAWFCTLTHLLSLVVTRSVRDSVKRTHPQRYQHENTELAARLARALRICFMAATFVLLMYAFWVTGYKDIYEKGQYRCPMKCAVDKPKGGRPWRLMVINMTLMSYYYAVQMFLSWRTGRLFWMDHIRGYLIDKKGQPVDIWKPEVVFKMWNENKVWKGLKMSLLMVWYFLASEVETMLGLTVFFWFGVYSLVDDRVRGHDEMEQEIRHEENGLVFSQLVPIFLLIIPFMGLFESYARHSKATKESDGKEVDSCTSEGP</sequence>
<feature type="transmembrane region" description="Helical" evidence="1">
    <location>
        <begin position="262"/>
        <end position="282"/>
    </location>
</feature>
<name>A0AA37L9X7_9PEZI</name>
<accession>A0AA37L9X7</accession>
<keyword evidence="1" id="KW-0812">Transmembrane</keyword>
<keyword evidence="3" id="KW-1185">Reference proteome</keyword>